<dbReference type="SUPFAM" id="SSF53383">
    <property type="entry name" value="PLP-dependent transferases"/>
    <property type="match status" value="1"/>
</dbReference>
<keyword evidence="3" id="KW-0210">Decarboxylase</keyword>
<reference evidence="8" key="1">
    <citation type="submission" date="2023-10" db="EMBL/GenBank/DDBJ databases">
        <title>Chromosome-level genome of the transformable northern wattle, Acacia crassicarpa.</title>
        <authorList>
            <person name="Massaro I."/>
            <person name="Sinha N.R."/>
            <person name="Poethig S."/>
            <person name="Leichty A.R."/>
        </authorList>
    </citation>
    <scope>NUCLEOTIDE SEQUENCE</scope>
    <source>
        <strain evidence="8">Acra3RX</strain>
        <tissue evidence="8">Leaf</tissue>
    </source>
</reference>
<gene>
    <name evidence="8" type="ORF">QN277_009586</name>
</gene>
<dbReference type="GO" id="GO:0016831">
    <property type="term" value="F:carboxy-lyase activity"/>
    <property type="evidence" value="ECO:0007669"/>
    <property type="project" value="UniProtKB-KW"/>
</dbReference>
<dbReference type="Gene3D" id="3.90.1150.10">
    <property type="entry name" value="Aspartate Aminotransferase, domain 1"/>
    <property type="match status" value="1"/>
</dbReference>
<evidence type="ECO:0000256" key="5">
    <source>
        <dbReference type="ARBA" id="ARBA00023239"/>
    </source>
</evidence>
<dbReference type="GO" id="GO:0019752">
    <property type="term" value="P:carboxylic acid metabolic process"/>
    <property type="evidence" value="ECO:0007669"/>
    <property type="project" value="InterPro"/>
</dbReference>
<evidence type="ECO:0000256" key="2">
    <source>
        <dbReference type="ARBA" id="ARBA00009533"/>
    </source>
</evidence>
<evidence type="ECO:0000256" key="6">
    <source>
        <dbReference type="PIRSR" id="PIRSR602129-50"/>
    </source>
</evidence>
<evidence type="ECO:0000313" key="9">
    <source>
        <dbReference type="Proteomes" id="UP001293593"/>
    </source>
</evidence>
<dbReference type="InterPro" id="IPR015422">
    <property type="entry name" value="PyrdxlP-dep_Trfase_small"/>
</dbReference>
<proteinExistence type="inferred from homology"/>
<keyword evidence="5 7" id="KW-0456">Lyase</keyword>
<dbReference type="InterPro" id="IPR015421">
    <property type="entry name" value="PyrdxlP-dep_Trfase_major"/>
</dbReference>
<comment type="caution">
    <text evidence="8">The sequence shown here is derived from an EMBL/GenBank/DDBJ whole genome shotgun (WGS) entry which is preliminary data.</text>
</comment>
<protein>
    <recommendedName>
        <fullName evidence="10">Histidine decarboxylase</fullName>
    </recommendedName>
</protein>
<feature type="modified residue" description="N6-(pyridoxal phosphate)lysine" evidence="6">
    <location>
        <position position="254"/>
    </location>
</feature>
<dbReference type="GO" id="GO:0030170">
    <property type="term" value="F:pyridoxal phosphate binding"/>
    <property type="evidence" value="ECO:0007669"/>
    <property type="project" value="InterPro"/>
</dbReference>
<name>A0AAE1MC03_9FABA</name>
<evidence type="ECO:0000256" key="1">
    <source>
        <dbReference type="ARBA" id="ARBA00001933"/>
    </source>
</evidence>
<dbReference type="PANTHER" id="PTHR46101">
    <property type="match status" value="1"/>
</dbReference>
<evidence type="ECO:0000256" key="4">
    <source>
        <dbReference type="ARBA" id="ARBA00022898"/>
    </source>
</evidence>
<keyword evidence="4 6" id="KW-0663">Pyridoxal phosphate</keyword>
<sequence>MEKAAQENGHSMIIPTISQFNRVNDADMANVIAHYLDSISHIRDHFLGYPTNLDFNYDALVQLLRFHLNNVGDPSMGSSFSLNSNPFELCVLDWFAKLWQLEKNEYWGYVTSGGTEGNFQGILVGRELYPDGIIYASRDSHYSVLKAARLLRVKCVVVGTLISGEIDYDELKESLLANKDKPAIISLNIGTTVKGAIDDIDLVLQSLEDCGFTQDRFYVHCDAALFGMMVPFDVGAPDISFKKPIGSVTISGHKFLGCPMPCGILITRLKYIDFLSSEVEYIASKDTTITGSRGGHAPIFIWYALNKKGFNGLQEEVQECVKKAVYLRDCLKDHGIGAFLNKFSNIVVFERPQDDEFARKWSLANKGNISHVVVMKHVSLEMLDSFVNEFVKERCAWYEGNSNRQMQPPCVAEDIGAENCACAFHKILIS</sequence>
<dbReference type="InterPro" id="IPR002129">
    <property type="entry name" value="PyrdxlP-dep_de-COase"/>
</dbReference>
<dbReference type="AlphaFoldDB" id="A0AAE1MC03"/>
<evidence type="ECO:0000256" key="7">
    <source>
        <dbReference type="RuleBase" id="RU000382"/>
    </source>
</evidence>
<dbReference type="NCBIfam" id="NF002748">
    <property type="entry name" value="PRK02769.1"/>
    <property type="match status" value="1"/>
</dbReference>
<evidence type="ECO:0008006" key="10">
    <source>
        <dbReference type="Google" id="ProtNLM"/>
    </source>
</evidence>
<dbReference type="PANTHER" id="PTHR46101:SF2">
    <property type="entry name" value="SERINE DECARBOXYLASE"/>
    <property type="match status" value="1"/>
</dbReference>
<dbReference type="InterPro" id="IPR021115">
    <property type="entry name" value="Pyridoxal-P_BS"/>
</dbReference>
<dbReference type="Pfam" id="PF00282">
    <property type="entry name" value="Pyridoxal_deC"/>
    <property type="match status" value="1"/>
</dbReference>
<dbReference type="EMBL" id="JAWXYG010000014">
    <property type="protein sequence ID" value="KAK4254171.1"/>
    <property type="molecule type" value="Genomic_DNA"/>
</dbReference>
<comment type="cofactor">
    <cofactor evidence="1 6 7">
        <name>pyridoxal 5'-phosphate</name>
        <dbReference type="ChEBI" id="CHEBI:597326"/>
    </cofactor>
</comment>
<evidence type="ECO:0000313" key="8">
    <source>
        <dbReference type="EMBL" id="KAK4254171.1"/>
    </source>
</evidence>
<dbReference type="InterPro" id="IPR015424">
    <property type="entry name" value="PyrdxlP-dep_Trfase"/>
</dbReference>
<dbReference type="Proteomes" id="UP001293593">
    <property type="component" value="Unassembled WGS sequence"/>
</dbReference>
<organism evidence="8 9">
    <name type="scientific">Acacia crassicarpa</name>
    <name type="common">northern wattle</name>
    <dbReference type="NCBI Taxonomy" id="499986"/>
    <lineage>
        <taxon>Eukaryota</taxon>
        <taxon>Viridiplantae</taxon>
        <taxon>Streptophyta</taxon>
        <taxon>Embryophyta</taxon>
        <taxon>Tracheophyta</taxon>
        <taxon>Spermatophyta</taxon>
        <taxon>Magnoliopsida</taxon>
        <taxon>eudicotyledons</taxon>
        <taxon>Gunneridae</taxon>
        <taxon>Pentapetalae</taxon>
        <taxon>rosids</taxon>
        <taxon>fabids</taxon>
        <taxon>Fabales</taxon>
        <taxon>Fabaceae</taxon>
        <taxon>Caesalpinioideae</taxon>
        <taxon>mimosoid clade</taxon>
        <taxon>Acacieae</taxon>
        <taxon>Acacia</taxon>
    </lineage>
</organism>
<comment type="similarity">
    <text evidence="2 7">Belongs to the group II decarboxylase family.</text>
</comment>
<accession>A0AAE1MC03</accession>
<dbReference type="PROSITE" id="PS00392">
    <property type="entry name" value="DDC_GAD_HDC_YDC"/>
    <property type="match status" value="1"/>
</dbReference>
<dbReference type="InterPro" id="IPR051151">
    <property type="entry name" value="Group_II_Decarboxylase"/>
</dbReference>
<keyword evidence="9" id="KW-1185">Reference proteome</keyword>
<evidence type="ECO:0000256" key="3">
    <source>
        <dbReference type="ARBA" id="ARBA00022793"/>
    </source>
</evidence>
<dbReference type="Gene3D" id="3.40.640.10">
    <property type="entry name" value="Type I PLP-dependent aspartate aminotransferase-like (Major domain)"/>
    <property type="match status" value="1"/>
</dbReference>